<evidence type="ECO:0000313" key="11">
    <source>
        <dbReference type="Ensembl" id="ENSLACP00000004666.1"/>
    </source>
</evidence>
<dbReference type="KEGG" id="lcm:102349336"/>
<keyword evidence="4 9" id="KW-0175">Coiled coil</keyword>
<feature type="coiled-coil region" evidence="9">
    <location>
        <begin position="68"/>
        <end position="109"/>
    </location>
</feature>
<comment type="subcellular location">
    <subcellularLocation>
        <location evidence="1 8">Mitochondrion</location>
    </subcellularLocation>
</comment>
<dbReference type="FunCoup" id="H3A4U5">
    <property type="interactions" value="580"/>
</dbReference>
<dbReference type="RefSeq" id="XP_006010209.1">
    <property type="nucleotide sequence ID" value="XM_006010147.2"/>
</dbReference>
<dbReference type="CTD" id="93974"/>
<reference evidence="11" key="3">
    <citation type="submission" date="2025-09" db="UniProtKB">
        <authorList>
            <consortium name="Ensembl"/>
        </authorList>
    </citation>
    <scope>IDENTIFICATION</scope>
</reference>
<comment type="domain">
    <text evidence="8">Forms an alpha-helical dimer with monomers associated via an antiparallel alpha-helical coiled coil, leaving each N-terminal inhibitory region accessible for interaction with an F1 catalytic domain. The inhibitory N-terminal region binds the alpha(ADP-bound)-beta(ADP-bound) (ATP5F1A-ATP5F1B) interface of F1-ATPase, and also contact the central gamma subunit (ATP5F1C). This dimeric state is favored by pH values below 7.0, and at higher values the dimers associate to form inactive homotetramer, where the inhibitory region is occluded, masking its inhibitory activity.</text>
</comment>
<protein>
    <recommendedName>
        <fullName evidence="8">ATPase inhibitor, mitochondrial</fullName>
    </recommendedName>
    <alternativeName>
        <fullName evidence="8">ATP synthase F1 subunit epsilon</fullName>
    </alternativeName>
</protein>
<keyword evidence="5 8" id="KW-0496">Mitochondrion</keyword>
<evidence type="ECO:0000256" key="6">
    <source>
        <dbReference type="ARBA" id="ARBA00026043"/>
    </source>
</evidence>
<evidence type="ECO:0000256" key="3">
    <source>
        <dbReference type="ARBA" id="ARBA00022946"/>
    </source>
</evidence>
<dbReference type="Proteomes" id="UP000008672">
    <property type="component" value="Unassembled WGS sequence"/>
</dbReference>
<dbReference type="Pfam" id="PF04568">
    <property type="entry name" value="IATP"/>
    <property type="match status" value="1"/>
</dbReference>
<dbReference type="GO" id="GO:0042030">
    <property type="term" value="F:ATPase inhibitor activity"/>
    <property type="evidence" value="ECO:0007669"/>
    <property type="project" value="UniProtKB-UniRule"/>
</dbReference>
<feature type="compositionally biased region" description="Basic and acidic residues" evidence="10">
    <location>
        <begin position="47"/>
        <end position="59"/>
    </location>
</feature>
<evidence type="ECO:0000256" key="10">
    <source>
        <dbReference type="SAM" id="MobiDB-lite"/>
    </source>
</evidence>
<evidence type="ECO:0000256" key="5">
    <source>
        <dbReference type="ARBA" id="ARBA00023128"/>
    </source>
</evidence>
<dbReference type="EMBL" id="AFYH01214905">
    <property type="status" value="NOT_ANNOTATED_CDS"/>
    <property type="molecule type" value="Genomic_DNA"/>
</dbReference>
<comment type="subunit">
    <text evidence="6 8">Homodimer; represents the active form and is present at a pH value below 6.5. Homotetramer; represents the inactive form and is present at a pH value above 7.0.</text>
</comment>
<dbReference type="PANTHER" id="PTHR48417">
    <property type="entry name" value="ATP SYNTHASE F1 SUBUNIT EPSILON"/>
    <property type="match status" value="1"/>
</dbReference>
<dbReference type="GeneID" id="102349336"/>
<dbReference type="OMA" id="AFHEEHI"/>
<comment type="similarity">
    <text evidence="2 8">Belongs to the ATPase inhibitor family.</text>
</comment>
<proteinExistence type="inferred from homology"/>
<keyword evidence="12" id="KW-1185">Reference proteome</keyword>
<keyword evidence="3" id="KW-0809">Transit peptide</keyword>
<evidence type="ECO:0000256" key="2">
    <source>
        <dbReference type="ARBA" id="ARBA00010901"/>
    </source>
</evidence>
<gene>
    <name evidence="11" type="primary">ATP5IF1</name>
</gene>
<evidence type="ECO:0000256" key="9">
    <source>
        <dbReference type="SAM" id="Coils"/>
    </source>
</evidence>
<feature type="compositionally biased region" description="Gly residues" evidence="10">
    <location>
        <begin position="30"/>
        <end position="42"/>
    </location>
</feature>
<accession>H3A4U5</accession>
<evidence type="ECO:0000313" key="12">
    <source>
        <dbReference type="Proteomes" id="UP000008672"/>
    </source>
</evidence>
<dbReference type="AlphaFoldDB" id="H3A4U5"/>
<feature type="region of interest" description="Disordered" evidence="10">
    <location>
        <begin position="26"/>
        <end position="59"/>
    </location>
</feature>
<evidence type="ECO:0000256" key="4">
    <source>
        <dbReference type="ARBA" id="ARBA00023054"/>
    </source>
</evidence>
<name>H3A4U5_LATCH</name>
<dbReference type="Bgee" id="ENSLACG00000004153">
    <property type="expression patterns" value="Expressed in chordate pharynx and 6 other cell types or tissues"/>
</dbReference>
<dbReference type="InParanoid" id="H3A4U5"/>
<dbReference type="PANTHER" id="PTHR48417:SF1">
    <property type="entry name" value="ATP SYNTHASE F1 SUBUNIT EPSILON"/>
    <property type="match status" value="1"/>
</dbReference>
<dbReference type="GO" id="GO:0005739">
    <property type="term" value="C:mitochondrion"/>
    <property type="evidence" value="ECO:0007669"/>
    <property type="project" value="UniProtKB-SubCell"/>
</dbReference>
<organism evidence="11 12">
    <name type="scientific">Latimeria chalumnae</name>
    <name type="common">Coelacanth</name>
    <dbReference type="NCBI Taxonomy" id="7897"/>
    <lineage>
        <taxon>Eukaryota</taxon>
        <taxon>Metazoa</taxon>
        <taxon>Chordata</taxon>
        <taxon>Craniata</taxon>
        <taxon>Vertebrata</taxon>
        <taxon>Euteleostomi</taxon>
        <taxon>Coelacanthiformes</taxon>
        <taxon>Coelacanthidae</taxon>
        <taxon>Latimeria</taxon>
    </lineage>
</organism>
<dbReference type="HOGENOM" id="CLU_147479_0_0_1"/>
<dbReference type="SUPFAM" id="SSF64602">
    <property type="entry name" value="F1 ATPase inhibitor, IF1, C-terminal domain"/>
    <property type="match status" value="1"/>
</dbReference>
<sequence length="110" mass="12432">MAMLLRLNVRTLLAAQIRTMSSDASQLGELGKGAGKGGGAGGAVREAGGEFGKRGASEEEKYFRQKQYEQLKALKNHHEEEIYHHEKEIQRLQSEIERHKSKIKKFKHDD</sequence>
<dbReference type="Ensembl" id="ENSLACT00000004705.1">
    <property type="protein sequence ID" value="ENSLACP00000004666.1"/>
    <property type="gene ID" value="ENSLACG00000004153.1"/>
</dbReference>
<comment type="function">
    <text evidence="7">Endogenous F(1)F(o)-ATPase inhibitor limiting ATP depletion when the mitochondrial membrane potential falls below a threshold and the F(1)F(o)-ATP synthase starts hydrolyzing ATP to pump protons out of the mitochondrial matrix. Required to avoid the consumption of cellular ATP when the F(1)F(o)-ATP synthase enzyme acts as an ATP hydrolase. Indirectly acts as a regulator of heme synthesis in erythroid tissues: regulates heme synthesis by modulating the mitochondrial pH and redox potential, allowing FECH to efficiently catalyze the incorporation of iron into protoporphyrin IX to produce heme.</text>
</comment>
<evidence type="ECO:0000256" key="1">
    <source>
        <dbReference type="ARBA" id="ARBA00004173"/>
    </source>
</evidence>
<dbReference type="eggNOG" id="ENOG502S4JP">
    <property type="taxonomic scope" value="Eukaryota"/>
</dbReference>
<dbReference type="InterPro" id="IPR007648">
    <property type="entry name" value="ATPase_inhibitor_mt"/>
</dbReference>
<reference evidence="12" key="1">
    <citation type="submission" date="2011-08" db="EMBL/GenBank/DDBJ databases">
        <title>The draft genome of Latimeria chalumnae.</title>
        <authorList>
            <person name="Di Palma F."/>
            <person name="Alfoldi J."/>
            <person name="Johnson J."/>
            <person name="Berlin A."/>
            <person name="Gnerre S."/>
            <person name="Jaffe D."/>
            <person name="MacCallum I."/>
            <person name="Young S."/>
            <person name="Walker B.J."/>
            <person name="Lander E."/>
            <person name="Lindblad-Toh K."/>
        </authorList>
    </citation>
    <scope>NUCLEOTIDE SEQUENCE [LARGE SCALE GENOMIC DNA]</scope>
    <source>
        <strain evidence="12">Wild caught</strain>
    </source>
</reference>
<dbReference type="Gene3D" id="1.20.5.500">
    <property type="entry name" value="Single helix bin"/>
    <property type="match status" value="2"/>
</dbReference>
<dbReference type="FunFam" id="1.20.5.500:FF:000003">
    <property type="entry name" value="ATPase inhibitor B, mitochondrial"/>
    <property type="match status" value="1"/>
</dbReference>
<evidence type="ECO:0000256" key="7">
    <source>
        <dbReference type="ARBA" id="ARBA00046200"/>
    </source>
</evidence>
<dbReference type="GeneTree" id="ENSGT00940000165091"/>
<evidence type="ECO:0000256" key="8">
    <source>
        <dbReference type="RuleBase" id="RU368087"/>
    </source>
</evidence>
<reference evidence="11" key="2">
    <citation type="submission" date="2025-08" db="UniProtKB">
        <authorList>
            <consortium name="Ensembl"/>
        </authorList>
    </citation>
    <scope>IDENTIFICATION</scope>
</reference>